<dbReference type="InterPro" id="IPR050908">
    <property type="entry name" value="SmbC-like"/>
</dbReference>
<keyword evidence="3" id="KW-1185">Reference proteome</keyword>
<dbReference type="Gene3D" id="3.20.80.10">
    <property type="entry name" value="Regulatory factor, effector binding domain"/>
    <property type="match status" value="1"/>
</dbReference>
<dbReference type="SMART" id="SM00871">
    <property type="entry name" value="AraC_E_bind"/>
    <property type="match status" value="1"/>
</dbReference>
<gene>
    <name evidence="2" type="ORF">ERL59_11980</name>
</gene>
<evidence type="ECO:0000259" key="1">
    <source>
        <dbReference type="SMART" id="SM00871"/>
    </source>
</evidence>
<dbReference type="Pfam" id="PF06445">
    <property type="entry name" value="GyrI-like"/>
    <property type="match status" value="1"/>
</dbReference>
<dbReference type="InterPro" id="IPR011256">
    <property type="entry name" value="Reg_factor_effector_dom_sf"/>
</dbReference>
<sequence length="144" mass="16728">MYNTHITKAFDKTASWLAARTLFDKQTICMGIYYDFQEITPSHKRRYDAAFTIPNHITEGTEDIGIQNVEGGQYAFSRIEVDQTNENSFEHAIIEMNRAFDYMYSTWLPGSMYELDDKPCLEFYLSPKDADEIVIEAYIPVKPL</sequence>
<evidence type="ECO:0000313" key="2">
    <source>
        <dbReference type="EMBL" id="NBI29678.1"/>
    </source>
</evidence>
<organism evidence="2 3">
    <name type="scientific">Chengkuizengella marina</name>
    <dbReference type="NCBI Taxonomy" id="2507566"/>
    <lineage>
        <taxon>Bacteria</taxon>
        <taxon>Bacillati</taxon>
        <taxon>Bacillota</taxon>
        <taxon>Bacilli</taxon>
        <taxon>Bacillales</taxon>
        <taxon>Paenibacillaceae</taxon>
        <taxon>Chengkuizengella</taxon>
    </lineage>
</organism>
<comment type="caution">
    <text evidence="2">The sequence shown here is derived from an EMBL/GenBank/DDBJ whole genome shotgun (WGS) entry which is preliminary data.</text>
</comment>
<protein>
    <recommendedName>
        <fullName evidence="1">AraC effector-binding domain-containing protein</fullName>
    </recommendedName>
</protein>
<evidence type="ECO:0000313" key="3">
    <source>
        <dbReference type="Proteomes" id="UP000448943"/>
    </source>
</evidence>
<dbReference type="SUPFAM" id="SSF55136">
    <property type="entry name" value="Probable bacterial effector-binding domain"/>
    <property type="match status" value="1"/>
</dbReference>
<dbReference type="AlphaFoldDB" id="A0A6N9Q4C2"/>
<reference evidence="2 3" key="1">
    <citation type="submission" date="2019-01" db="EMBL/GenBank/DDBJ databases">
        <title>Chengkuizengella sp. nov., isolated from deep-sea sediment of East Pacific Ocean.</title>
        <authorList>
            <person name="Yang J."/>
            <person name="Lai Q."/>
            <person name="Shao Z."/>
        </authorList>
    </citation>
    <scope>NUCLEOTIDE SEQUENCE [LARGE SCALE GENOMIC DNA]</scope>
    <source>
        <strain evidence="2 3">YPA3-1-1</strain>
    </source>
</reference>
<dbReference type="PANTHER" id="PTHR40055:SF2">
    <property type="entry name" value="DNA GYRASE INHIBITOR"/>
    <property type="match status" value="1"/>
</dbReference>
<dbReference type="PANTHER" id="PTHR40055">
    <property type="entry name" value="TRANSCRIPTIONAL REGULATOR YGIV-RELATED"/>
    <property type="match status" value="1"/>
</dbReference>
<dbReference type="Proteomes" id="UP000448943">
    <property type="component" value="Unassembled WGS sequence"/>
</dbReference>
<dbReference type="InterPro" id="IPR010499">
    <property type="entry name" value="AraC_E-bd"/>
</dbReference>
<feature type="domain" description="AraC effector-binding" evidence="1">
    <location>
        <begin position="2"/>
        <end position="142"/>
    </location>
</feature>
<name>A0A6N9Q4C2_9BACL</name>
<proteinExistence type="predicted"/>
<accession>A0A6N9Q4C2</accession>
<dbReference type="EMBL" id="SIJB01000027">
    <property type="protein sequence ID" value="NBI29678.1"/>
    <property type="molecule type" value="Genomic_DNA"/>
</dbReference>
<dbReference type="InterPro" id="IPR029442">
    <property type="entry name" value="GyrI-like"/>
</dbReference>